<reference evidence="5" key="3">
    <citation type="submission" date="2019-10" db="EMBL/GenBank/DDBJ databases">
        <authorList>
            <consortium name="NCBI Pathogen Detection Project"/>
        </authorList>
    </citation>
    <scope>NUCLEOTIDE SEQUENCE</scope>
    <source>
        <strain evidence="5">AZ00058701</strain>
    </source>
</reference>
<dbReference type="InterPro" id="IPR001387">
    <property type="entry name" value="Cro/C1-type_HTH"/>
</dbReference>
<dbReference type="PANTHER" id="PTHR40661">
    <property type="match status" value="1"/>
</dbReference>
<dbReference type="Gene3D" id="2.10.109.10">
    <property type="entry name" value="Umud Fragment, subunit A"/>
    <property type="match status" value="1"/>
</dbReference>
<dbReference type="Pfam" id="PF01381">
    <property type="entry name" value="HTH_3"/>
    <property type="match status" value="1"/>
</dbReference>
<evidence type="ECO:0000256" key="3">
    <source>
        <dbReference type="ARBA" id="ARBA00023163"/>
    </source>
</evidence>
<proteinExistence type="predicted"/>
<dbReference type="EMBL" id="PQWY01000015">
    <property type="protein sequence ID" value="PPK30053.1"/>
    <property type="molecule type" value="Genomic_DNA"/>
</dbReference>
<reference evidence="5" key="1">
    <citation type="journal article" date="2018" name="Genome Biol.">
        <title>SKESA: strategic k-mer extension for scrupulous assemblies.</title>
        <authorList>
            <person name="Souvorov A."/>
            <person name="Agarwala R."/>
            <person name="Lipman D.J."/>
        </authorList>
    </citation>
    <scope>NUCLEOTIDE SEQUENCE</scope>
    <source>
        <strain evidence="5">AZ00058701</strain>
    </source>
</reference>
<dbReference type="EMBL" id="DACWHX010000011">
    <property type="protein sequence ID" value="HAU1880584.1"/>
    <property type="molecule type" value="Genomic_DNA"/>
</dbReference>
<reference evidence="6 7" key="2">
    <citation type="submission" date="2018-02" db="EMBL/GenBank/DDBJ databases">
        <title>Draft genome sequences of four Legionella pneumophila clinical strains isolated in Ontario.</title>
        <authorList>
            <person name="Fortuna A."/>
            <person name="Ramnarine R."/>
            <person name="Li A."/>
            <person name="Frantz C."/>
            <person name="Mallo G."/>
        </authorList>
    </citation>
    <scope>NUCLEOTIDE SEQUENCE [LARGE SCALE GENOMIC DNA]</scope>
    <source>
        <strain evidence="6 7">LG61</strain>
    </source>
</reference>
<dbReference type="CDD" id="cd00093">
    <property type="entry name" value="HTH_XRE"/>
    <property type="match status" value="1"/>
</dbReference>
<dbReference type="Pfam" id="PF00717">
    <property type="entry name" value="Peptidase_S24"/>
    <property type="match status" value="1"/>
</dbReference>
<evidence type="ECO:0000313" key="5">
    <source>
        <dbReference type="EMBL" id="HAU1880584.1"/>
    </source>
</evidence>
<evidence type="ECO:0000313" key="7">
    <source>
        <dbReference type="Proteomes" id="UP000239239"/>
    </source>
</evidence>
<evidence type="ECO:0000256" key="2">
    <source>
        <dbReference type="ARBA" id="ARBA00023125"/>
    </source>
</evidence>
<dbReference type="Proteomes" id="UP000239239">
    <property type="component" value="Unassembled WGS sequence"/>
</dbReference>
<comment type="caution">
    <text evidence="6">The sequence shown here is derived from an EMBL/GenBank/DDBJ whole genome shotgun (WGS) entry which is preliminary data.</text>
</comment>
<dbReference type="CDD" id="cd06462">
    <property type="entry name" value="Peptidase_S24_S26"/>
    <property type="match status" value="1"/>
</dbReference>
<evidence type="ECO:0000256" key="1">
    <source>
        <dbReference type="ARBA" id="ARBA00023015"/>
    </source>
</evidence>
<dbReference type="PROSITE" id="PS50943">
    <property type="entry name" value="HTH_CROC1"/>
    <property type="match status" value="1"/>
</dbReference>
<dbReference type="InterPro" id="IPR036286">
    <property type="entry name" value="LexA/Signal_pep-like_sf"/>
</dbReference>
<dbReference type="OrthoDB" id="9791537at2"/>
<accession>A0A2S6EXY6</accession>
<dbReference type="InterPro" id="IPR010982">
    <property type="entry name" value="Lambda_DNA-bd_dom_sf"/>
</dbReference>
<dbReference type="InterPro" id="IPR015927">
    <property type="entry name" value="Peptidase_S24_S26A/B/C"/>
</dbReference>
<keyword evidence="2" id="KW-0238">DNA-binding</keyword>
<name>A0A2S6EXY6_LEGPN</name>
<evidence type="ECO:0000259" key="4">
    <source>
        <dbReference type="PROSITE" id="PS50943"/>
    </source>
</evidence>
<dbReference type="Proteomes" id="UP000866496">
    <property type="component" value="Unassembled WGS sequence"/>
</dbReference>
<dbReference type="SUPFAM" id="SSF47413">
    <property type="entry name" value="lambda repressor-like DNA-binding domains"/>
    <property type="match status" value="1"/>
</dbReference>
<dbReference type="GO" id="GO:0003677">
    <property type="term" value="F:DNA binding"/>
    <property type="evidence" value="ECO:0007669"/>
    <property type="project" value="UniProtKB-KW"/>
</dbReference>
<evidence type="ECO:0000313" key="6">
    <source>
        <dbReference type="EMBL" id="PPK30053.1"/>
    </source>
</evidence>
<sequence>MFILQGIYMDIKLKIGLRIKESRKNKKFTAVQLAEVTGFSAQRISNWERGTRTPRFKDAEILGSALGVSPTWLLFLDIDHKPMKDHPFQTIPIINASSKIEGYLPIPSSIQDNITHDDFAFIVHDKSMSPIYNAGDLVTFCKEKQNHCDLVLIHINATEENLFRKISSEDNTFICSPINPDWPQIRFESASMFQIIGWVKNGAKVFY</sequence>
<dbReference type="SMART" id="SM00530">
    <property type="entry name" value="HTH_XRE"/>
    <property type="match status" value="1"/>
</dbReference>
<organism evidence="6 7">
    <name type="scientific">Legionella pneumophila</name>
    <dbReference type="NCBI Taxonomy" id="446"/>
    <lineage>
        <taxon>Bacteria</taxon>
        <taxon>Pseudomonadati</taxon>
        <taxon>Pseudomonadota</taxon>
        <taxon>Gammaproteobacteria</taxon>
        <taxon>Legionellales</taxon>
        <taxon>Legionellaceae</taxon>
        <taxon>Legionella</taxon>
    </lineage>
</organism>
<gene>
    <name evidence="6" type="ORF">C3928_10500</name>
    <name evidence="5" type="ORF">JBJ86_10060</name>
</gene>
<dbReference type="PANTHER" id="PTHR40661:SF2">
    <property type="entry name" value="HTH-TYPE TRANSCRIPTIONAL REGULATOR PRTR"/>
    <property type="match status" value="1"/>
</dbReference>
<dbReference type="Gene3D" id="1.10.260.40">
    <property type="entry name" value="lambda repressor-like DNA-binding domains"/>
    <property type="match status" value="1"/>
</dbReference>
<feature type="domain" description="HTH cro/C1-type" evidence="4">
    <location>
        <begin position="19"/>
        <end position="73"/>
    </location>
</feature>
<keyword evidence="1" id="KW-0805">Transcription regulation</keyword>
<protein>
    <submittedName>
        <fullName evidence="5">Helix-turn-helix domain-containing protein</fullName>
    </submittedName>
    <submittedName>
        <fullName evidence="6">XRE family transcriptional regulator</fullName>
    </submittedName>
</protein>
<keyword evidence="3" id="KW-0804">Transcription</keyword>
<dbReference type="SUPFAM" id="SSF51306">
    <property type="entry name" value="LexA/Signal peptidase"/>
    <property type="match status" value="1"/>
</dbReference>
<dbReference type="AlphaFoldDB" id="A0A2S6EXY6"/>